<dbReference type="InterPro" id="IPR000212">
    <property type="entry name" value="DNA_helicase_UvrD/REP"/>
</dbReference>
<feature type="domain" description="UvrD-like helicase ATP-binding" evidence="6">
    <location>
        <begin position="10"/>
        <end position="280"/>
    </location>
</feature>
<keyword evidence="8" id="KW-1185">Reference proteome</keyword>
<dbReference type="SUPFAM" id="SSF52540">
    <property type="entry name" value="P-loop containing nucleoside triphosphate hydrolases"/>
    <property type="match status" value="1"/>
</dbReference>
<sequence>MPSDPSVDDKVDAEIAEYLTPEAARSFFLYAGAGSGKTRSLVLALQDATRKRGHDLTLRGQQIAVITFTNAAADEISSRLDFDPLITVSTIHSFAWRLVNEFQEDIRDWMKRELQASVASLQASPSKSGTKKEADRIDRLERDLERTATIDRIRRFTYNPAGENREREALNHSQVIKLTAHLLVSKPTLAHILVTRHPILFIDESQDTNKTLLEAFMHVAVEWEGRFVLGLFGDTMQRIYNEGKTDIETSIPTSWATPAKVMNHRSPERIVELGNRIRADVDDHAQQSREDRGTGTVRLFLAAASSDTVTVETVASEMMAEITGDTDWTISATDDVRTGKNPAVKRLILEHSMAAQRFGFAEIFAALRSVPGDNTSILDGSVPELQVFLNQVVPLIQAHQRGDKFTVARIVRENSPLMTRERLNQVSSEAGILRAILSECQAAVDQLTNLWSGNLVPTLGQVAGVLEATRLFPLPTSIKTALMAAQVEGEAEASTAGIESWQRCLNSSFSQVERYGRYFAGETPFATHQGVKGLEFPRVMVVISDEEAGGFMFSYEKLLGAKGLTATDISNAAKGKDSSLSRTRRLMYVTASRASEALAIVAYTSDPQAVRRFAIDNEWFSDKEIITL</sequence>
<proteinExistence type="predicted"/>
<feature type="binding site" evidence="5">
    <location>
        <begin position="31"/>
        <end position="38"/>
    </location>
    <ligand>
        <name>ATP</name>
        <dbReference type="ChEBI" id="CHEBI:30616"/>
    </ligand>
</feature>
<evidence type="ECO:0000256" key="1">
    <source>
        <dbReference type="ARBA" id="ARBA00022741"/>
    </source>
</evidence>
<evidence type="ECO:0000313" key="8">
    <source>
        <dbReference type="Proteomes" id="UP000306192"/>
    </source>
</evidence>
<dbReference type="OrthoDB" id="9810135at2"/>
<dbReference type="PROSITE" id="PS51198">
    <property type="entry name" value="UVRD_HELICASE_ATP_BIND"/>
    <property type="match status" value="1"/>
</dbReference>
<accession>A0A4T2BRR5</accession>
<gene>
    <name evidence="7" type="ORF">D4765_13535</name>
</gene>
<dbReference type="Proteomes" id="UP000306192">
    <property type="component" value="Unassembled WGS sequence"/>
</dbReference>
<evidence type="ECO:0000256" key="5">
    <source>
        <dbReference type="PROSITE-ProRule" id="PRU00560"/>
    </source>
</evidence>
<dbReference type="Pfam" id="PF00580">
    <property type="entry name" value="UvrD-helicase"/>
    <property type="match status" value="2"/>
</dbReference>
<keyword evidence="1 5" id="KW-0547">Nucleotide-binding</keyword>
<dbReference type="Gene3D" id="3.40.50.300">
    <property type="entry name" value="P-loop containing nucleotide triphosphate hydrolases"/>
    <property type="match status" value="2"/>
</dbReference>
<evidence type="ECO:0000256" key="3">
    <source>
        <dbReference type="ARBA" id="ARBA00022806"/>
    </source>
</evidence>
<dbReference type="GO" id="GO:0016787">
    <property type="term" value="F:hydrolase activity"/>
    <property type="evidence" value="ECO:0007669"/>
    <property type="project" value="UniProtKB-UniRule"/>
</dbReference>
<organism evidence="7 8">
    <name type="scientific">Subtercola vilae</name>
    <dbReference type="NCBI Taxonomy" id="2056433"/>
    <lineage>
        <taxon>Bacteria</taxon>
        <taxon>Bacillati</taxon>
        <taxon>Actinomycetota</taxon>
        <taxon>Actinomycetes</taxon>
        <taxon>Micrococcales</taxon>
        <taxon>Microbacteriaceae</taxon>
        <taxon>Subtercola</taxon>
    </lineage>
</organism>
<protein>
    <submittedName>
        <fullName evidence="7">ATP-dependent helicase</fullName>
    </submittedName>
</protein>
<comment type="caution">
    <text evidence="7">The sequence shown here is derived from an EMBL/GenBank/DDBJ whole genome shotgun (WGS) entry which is preliminary data.</text>
</comment>
<dbReference type="InterPro" id="IPR027417">
    <property type="entry name" value="P-loop_NTPase"/>
</dbReference>
<dbReference type="InterPro" id="IPR014016">
    <property type="entry name" value="UvrD-like_ATP-bd"/>
</dbReference>
<dbReference type="AlphaFoldDB" id="A0A4T2BRR5"/>
<evidence type="ECO:0000256" key="2">
    <source>
        <dbReference type="ARBA" id="ARBA00022801"/>
    </source>
</evidence>
<name>A0A4T2BRR5_9MICO</name>
<evidence type="ECO:0000259" key="6">
    <source>
        <dbReference type="PROSITE" id="PS51198"/>
    </source>
</evidence>
<dbReference type="PANTHER" id="PTHR11070">
    <property type="entry name" value="UVRD / RECB / PCRA DNA HELICASE FAMILY MEMBER"/>
    <property type="match status" value="1"/>
</dbReference>
<evidence type="ECO:0000256" key="4">
    <source>
        <dbReference type="ARBA" id="ARBA00022840"/>
    </source>
</evidence>
<reference evidence="7 8" key="1">
    <citation type="journal article" date="2019" name="Microorganisms">
        <title>Systematic Affiliation and Genome Analysis of Subtercola vilae DB165(T) with Particular Emphasis on Cold Adaptation of an Isolate from a High-Altitude Cold Volcano Lake.</title>
        <authorList>
            <person name="Villalobos A.S."/>
            <person name="Wiese J."/>
            <person name="Imhoff J.F."/>
            <person name="Dorador C."/>
            <person name="Keller A."/>
            <person name="Hentschel U."/>
        </authorList>
    </citation>
    <scope>NUCLEOTIDE SEQUENCE [LARGE SCALE GENOMIC DNA]</scope>
    <source>
        <strain evidence="7 8">DB165</strain>
    </source>
</reference>
<keyword evidence="4 5" id="KW-0067">ATP-binding</keyword>
<evidence type="ECO:0000313" key="7">
    <source>
        <dbReference type="EMBL" id="TIH33880.1"/>
    </source>
</evidence>
<dbReference type="GO" id="GO:0003677">
    <property type="term" value="F:DNA binding"/>
    <property type="evidence" value="ECO:0007669"/>
    <property type="project" value="InterPro"/>
</dbReference>
<dbReference type="GO" id="GO:0043138">
    <property type="term" value="F:3'-5' DNA helicase activity"/>
    <property type="evidence" value="ECO:0007669"/>
    <property type="project" value="TreeGrafter"/>
</dbReference>
<keyword evidence="3 5" id="KW-0347">Helicase</keyword>
<keyword evidence="2 5" id="KW-0378">Hydrolase</keyword>
<dbReference type="GO" id="GO:0000725">
    <property type="term" value="P:recombinational repair"/>
    <property type="evidence" value="ECO:0007669"/>
    <property type="project" value="TreeGrafter"/>
</dbReference>
<dbReference type="RefSeq" id="WP_136642831.1">
    <property type="nucleotide sequence ID" value="NZ_QYRT01000029.1"/>
</dbReference>
<dbReference type="PANTHER" id="PTHR11070:SF2">
    <property type="entry name" value="ATP-DEPENDENT DNA HELICASE SRS2"/>
    <property type="match status" value="1"/>
</dbReference>
<dbReference type="EMBL" id="QYRT01000029">
    <property type="protein sequence ID" value="TIH33880.1"/>
    <property type="molecule type" value="Genomic_DNA"/>
</dbReference>
<dbReference type="GO" id="GO:0005524">
    <property type="term" value="F:ATP binding"/>
    <property type="evidence" value="ECO:0007669"/>
    <property type="project" value="UniProtKB-UniRule"/>
</dbReference>